<gene>
    <name evidence="6" type="ORF">OXX778_LOCUS6581</name>
</gene>
<keyword evidence="4" id="KW-1133">Transmembrane helix</keyword>
<comment type="caution">
    <text evidence="6">The sequence shown here is derived from an EMBL/GenBank/DDBJ whole genome shotgun (WGS) entry which is preliminary data.</text>
</comment>
<dbReference type="GO" id="GO:0032981">
    <property type="term" value="P:mitochondrial respiratory chain complex I assembly"/>
    <property type="evidence" value="ECO:0007669"/>
    <property type="project" value="TreeGrafter"/>
</dbReference>
<dbReference type="Pfam" id="PF01266">
    <property type="entry name" value="DAO"/>
    <property type="match status" value="1"/>
</dbReference>
<keyword evidence="4" id="KW-0472">Membrane</keyword>
<keyword evidence="1" id="KW-0560">Oxidoreductase</keyword>
<evidence type="ECO:0000256" key="3">
    <source>
        <dbReference type="ARBA" id="ARBA00046185"/>
    </source>
</evidence>
<dbReference type="Gene3D" id="3.30.9.10">
    <property type="entry name" value="D-Amino Acid Oxidase, subunit A, domain 2"/>
    <property type="match status" value="1"/>
</dbReference>
<dbReference type="EMBL" id="CAJNOC010000790">
    <property type="protein sequence ID" value="CAF0803240.1"/>
    <property type="molecule type" value="Genomic_DNA"/>
</dbReference>
<evidence type="ECO:0000313" key="7">
    <source>
        <dbReference type="Proteomes" id="UP000663879"/>
    </source>
</evidence>
<dbReference type="Gene3D" id="3.50.50.60">
    <property type="entry name" value="FAD/NAD(P)-binding domain"/>
    <property type="match status" value="1"/>
</dbReference>
<protein>
    <recommendedName>
        <fullName evidence="2">FAD-dependent oxidoreductase domain-containing protein 1</fullName>
    </recommendedName>
</protein>
<evidence type="ECO:0000259" key="5">
    <source>
        <dbReference type="Pfam" id="PF01266"/>
    </source>
</evidence>
<dbReference type="SUPFAM" id="SSF51905">
    <property type="entry name" value="FAD/NAD(P)-binding domain"/>
    <property type="match status" value="1"/>
</dbReference>
<dbReference type="PANTHER" id="PTHR13847:SF287">
    <property type="entry name" value="FAD-DEPENDENT OXIDOREDUCTASE DOMAIN-CONTAINING PROTEIN 1"/>
    <property type="match status" value="1"/>
</dbReference>
<organism evidence="6 7">
    <name type="scientific">Brachionus calyciflorus</name>
    <dbReference type="NCBI Taxonomy" id="104777"/>
    <lineage>
        <taxon>Eukaryota</taxon>
        <taxon>Metazoa</taxon>
        <taxon>Spiralia</taxon>
        <taxon>Gnathifera</taxon>
        <taxon>Rotifera</taxon>
        <taxon>Eurotatoria</taxon>
        <taxon>Monogononta</taxon>
        <taxon>Pseudotrocha</taxon>
        <taxon>Ploima</taxon>
        <taxon>Brachionidae</taxon>
        <taxon>Brachionus</taxon>
    </lineage>
</organism>
<evidence type="ECO:0000256" key="1">
    <source>
        <dbReference type="ARBA" id="ARBA00023002"/>
    </source>
</evidence>
<dbReference type="OrthoDB" id="424974at2759"/>
<feature type="domain" description="FAD dependent oxidoreductase" evidence="5">
    <location>
        <begin position="51"/>
        <end position="433"/>
    </location>
</feature>
<sequence>MKDTKSSDTFSGKIRVPGADDPKNALEVFKIQYENFKSLKKINRVPKQTEVLVIGGGIIGSFIAYWIKQQSPSLNVTVIEKDSNYSKSSTFWSLGGFRQQFSLPENIKMSLFGAEFMQNSHELLKCEKNYKVDLQFNHDGYLFLASTKTADQLYHNHRIQLAHKARVQLLNKEELKQKFKWINPEGIELASFGYQNEGWVDARKFLLAVRNKANFLGAEYVNGEVISFENDANDQLLLDQSVKTIKTALVDTLDGKLVPIKFQTVVNAAGPWAGEISKLASESLGSVKSQMSDLPVEPRKRYIFMFYAENGPILNVPLTIDQSGVFFRRQGLSNYYFCGLNQSPDKEPKDLDLEKIDFEYFEKEIKPVLIHRVPAFKDLKLINAWAGYYDYNTLDQNLIIGKHPIQRNFIFANGSSGHGLQHSAAIGRAVSELIIHDSYQTIDLKRFGFERVLRNQPLKEIDVV</sequence>
<evidence type="ECO:0000256" key="4">
    <source>
        <dbReference type="SAM" id="Phobius"/>
    </source>
</evidence>
<accession>A0A813SVW4</accession>
<dbReference type="GO" id="GO:0005739">
    <property type="term" value="C:mitochondrion"/>
    <property type="evidence" value="ECO:0007669"/>
    <property type="project" value="GOC"/>
</dbReference>
<name>A0A813SVW4_9BILA</name>
<keyword evidence="7" id="KW-1185">Reference proteome</keyword>
<feature type="transmembrane region" description="Helical" evidence="4">
    <location>
        <begin position="49"/>
        <end position="67"/>
    </location>
</feature>
<dbReference type="Proteomes" id="UP000663879">
    <property type="component" value="Unassembled WGS sequence"/>
</dbReference>
<dbReference type="AlphaFoldDB" id="A0A813SVW4"/>
<keyword evidence="4" id="KW-0812">Transmembrane</keyword>
<dbReference type="InterPro" id="IPR036188">
    <property type="entry name" value="FAD/NAD-bd_sf"/>
</dbReference>
<evidence type="ECO:0000313" key="6">
    <source>
        <dbReference type="EMBL" id="CAF0803240.1"/>
    </source>
</evidence>
<evidence type="ECO:0000256" key="2">
    <source>
        <dbReference type="ARBA" id="ARBA00039785"/>
    </source>
</evidence>
<comment type="function">
    <text evidence="3">Required for the assembly of the mitochondrial membrane respiratory chain NADH dehydrogenase (Complex I). Involved in mid-late stages of complex I assembly.</text>
</comment>
<reference evidence="6" key="1">
    <citation type="submission" date="2021-02" db="EMBL/GenBank/DDBJ databases">
        <authorList>
            <person name="Nowell W R."/>
        </authorList>
    </citation>
    <scope>NUCLEOTIDE SEQUENCE</scope>
    <source>
        <strain evidence="6">Ploen Becks lab</strain>
    </source>
</reference>
<dbReference type="GO" id="GO:0016491">
    <property type="term" value="F:oxidoreductase activity"/>
    <property type="evidence" value="ECO:0007669"/>
    <property type="project" value="UniProtKB-KW"/>
</dbReference>
<dbReference type="InterPro" id="IPR006076">
    <property type="entry name" value="FAD-dep_OxRdtase"/>
</dbReference>
<proteinExistence type="predicted"/>
<dbReference type="PANTHER" id="PTHR13847">
    <property type="entry name" value="SARCOSINE DEHYDROGENASE-RELATED"/>
    <property type="match status" value="1"/>
</dbReference>